<dbReference type="EMBL" id="UINC01126648">
    <property type="protein sequence ID" value="SVD05257.1"/>
    <property type="molecule type" value="Genomic_DNA"/>
</dbReference>
<gene>
    <name evidence="3" type="ORF">METZ01_LOCUS358111</name>
</gene>
<proteinExistence type="predicted"/>
<keyword evidence="1" id="KW-0378">Hydrolase</keyword>
<dbReference type="SMART" id="SM00849">
    <property type="entry name" value="Lactamase_B"/>
    <property type="match status" value="1"/>
</dbReference>
<dbReference type="Pfam" id="PF12706">
    <property type="entry name" value="Lactamase_B_2"/>
    <property type="match status" value="1"/>
</dbReference>
<dbReference type="PANTHER" id="PTHR46018">
    <property type="entry name" value="ZINC PHOSPHODIESTERASE ELAC PROTEIN 1"/>
    <property type="match status" value="1"/>
</dbReference>
<dbReference type="InterPro" id="IPR036866">
    <property type="entry name" value="RibonucZ/Hydroxyglut_hydro"/>
</dbReference>
<dbReference type="GO" id="GO:0042781">
    <property type="term" value="F:3'-tRNA processing endoribonuclease activity"/>
    <property type="evidence" value="ECO:0007669"/>
    <property type="project" value="TreeGrafter"/>
</dbReference>
<feature type="non-terminal residue" evidence="3">
    <location>
        <position position="287"/>
    </location>
</feature>
<dbReference type="Gene3D" id="3.60.15.10">
    <property type="entry name" value="Ribonuclease Z/Hydroxyacylglutathione hydrolase-like"/>
    <property type="match status" value="1"/>
</dbReference>
<evidence type="ECO:0000256" key="1">
    <source>
        <dbReference type="ARBA" id="ARBA00022801"/>
    </source>
</evidence>
<feature type="domain" description="Metallo-beta-lactamase" evidence="2">
    <location>
        <begin position="23"/>
        <end position="227"/>
    </location>
</feature>
<dbReference type="SUPFAM" id="SSF56281">
    <property type="entry name" value="Metallo-hydrolase/oxidoreductase"/>
    <property type="match status" value="1"/>
</dbReference>
<dbReference type="InterPro" id="IPR044094">
    <property type="entry name" value="AtsA-like_MBL-fold"/>
</dbReference>
<dbReference type="CDD" id="cd07719">
    <property type="entry name" value="arylsulfatase_AtsA-like_MBL-fold"/>
    <property type="match status" value="1"/>
</dbReference>
<protein>
    <recommendedName>
        <fullName evidence="2">Metallo-beta-lactamase domain-containing protein</fullName>
    </recommendedName>
</protein>
<evidence type="ECO:0000313" key="3">
    <source>
        <dbReference type="EMBL" id="SVD05257.1"/>
    </source>
</evidence>
<dbReference type="AlphaFoldDB" id="A0A382S7U4"/>
<dbReference type="InterPro" id="IPR001279">
    <property type="entry name" value="Metallo-B-lactamas"/>
</dbReference>
<organism evidence="3">
    <name type="scientific">marine metagenome</name>
    <dbReference type="NCBI Taxonomy" id="408172"/>
    <lineage>
        <taxon>unclassified sequences</taxon>
        <taxon>metagenomes</taxon>
        <taxon>ecological metagenomes</taxon>
    </lineage>
</organism>
<accession>A0A382S7U4</accession>
<sequence>MSPVAMSVTLLGTGAPPPRMDRFGPSTLIEIGDEKFVFDCGRGVAQRLLQLGVPFTSVDRLFLTHLHSDHLVGIPDLYLTGWIFGRQIPFRVWGPDGTQQMMHHLQQAFQADIHIRRDLDEEFPAEGIEVVTQEIQEGVVYEENGVRIIAFDVDHRPVEPALGFRIEYEGKSVVLSGDTKYSENLIKFADGADLLVHEVCTPESMRELVRRVNPARAEITERIIDHHTTPEQAGEIFSRTHPKLAVYSHIVGPPNSDAELLSGTKGTYSGAFEIGDDLMTIDVGDEV</sequence>
<name>A0A382S7U4_9ZZZZ</name>
<reference evidence="3" key="1">
    <citation type="submission" date="2018-05" db="EMBL/GenBank/DDBJ databases">
        <authorList>
            <person name="Lanie J.A."/>
            <person name="Ng W.-L."/>
            <person name="Kazmierczak K.M."/>
            <person name="Andrzejewski T.M."/>
            <person name="Davidsen T.M."/>
            <person name="Wayne K.J."/>
            <person name="Tettelin H."/>
            <person name="Glass J.I."/>
            <person name="Rusch D."/>
            <person name="Podicherti R."/>
            <person name="Tsui H.-C.T."/>
            <person name="Winkler M.E."/>
        </authorList>
    </citation>
    <scope>NUCLEOTIDE SEQUENCE</scope>
</reference>
<dbReference type="PANTHER" id="PTHR46018:SF2">
    <property type="entry name" value="ZINC PHOSPHODIESTERASE ELAC PROTEIN 1"/>
    <property type="match status" value="1"/>
</dbReference>
<evidence type="ECO:0000259" key="2">
    <source>
        <dbReference type="SMART" id="SM00849"/>
    </source>
</evidence>